<dbReference type="NCBIfam" id="NF010713">
    <property type="entry name" value="PRK14115.1"/>
    <property type="match status" value="1"/>
</dbReference>
<dbReference type="NCBIfam" id="NF010718">
    <property type="entry name" value="PRK14120.1"/>
    <property type="match status" value="1"/>
</dbReference>
<protein>
    <recommendedName>
        <fullName evidence="3">phosphoglycerate mutase (2,3-diphosphoglycerate-dependent)</fullName>
        <ecNumber evidence="3">5.4.2.11</ecNumber>
    </recommendedName>
</protein>
<evidence type="ECO:0000256" key="1">
    <source>
        <dbReference type="ARBA" id="ARBA00000380"/>
    </source>
</evidence>
<dbReference type="EC" id="5.4.2.11" evidence="3"/>
<evidence type="ECO:0000256" key="3">
    <source>
        <dbReference type="ARBA" id="ARBA00012028"/>
    </source>
</evidence>
<gene>
    <name evidence="6" type="ORF">UFOPK3010_00900</name>
</gene>
<dbReference type="Pfam" id="PF00300">
    <property type="entry name" value="His_Phos_1"/>
    <property type="match status" value="2"/>
</dbReference>
<name>A0A6J6YB40_9ZZZZ</name>
<organism evidence="6">
    <name type="scientific">freshwater metagenome</name>
    <dbReference type="NCBI Taxonomy" id="449393"/>
    <lineage>
        <taxon>unclassified sequences</taxon>
        <taxon>metagenomes</taxon>
        <taxon>ecological metagenomes</taxon>
    </lineage>
</organism>
<dbReference type="PANTHER" id="PTHR11931">
    <property type="entry name" value="PHOSPHOGLYCERATE MUTASE"/>
    <property type="match status" value="1"/>
</dbReference>
<dbReference type="SMART" id="SM00855">
    <property type="entry name" value="PGAM"/>
    <property type="match status" value="1"/>
</dbReference>
<comment type="catalytic activity">
    <reaction evidence="1">
        <text>(2R)-2-phosphoglycerate = (2R)-3-phosphoglycerate</text>
        <dbReference type="Rhea" id="RHEA:15901"/>
        <dbReference type="ChEBI" id="CHEBI:58272"/>
        <dbReference type="ChEBI" id="CHEBI:58289"/>
        <dbReference type="EC" id="5.4.2.11"/>
    </reaction>
</comment>
<dbReference type="NCBIfam" id="TIGR01258">
    <property type="entry name" value="pgm_1"/>
    <property type="match status" value="1"/>
</dbReference>
<dbReference type="Gene3D" id="3.40.50.1240">
    <property type="entry name" value="Phosphoglycerate mutase-like"/>
    <property type="match status" value="1"/>
</dbReference>
<dbReference type="GO" id="GO:0004619">
    <property type="term" value="F:phosphoglycerate mutase activity"/>
    <property type="evidence" value="ECO:0007669"/>
    <property type="project" value="UniProtKB-EC"/>
</dbReference>
<dbReference type="InterPro" id="IPR005952">
    <property type="entry name" value="Phosphogly_mut1"/>
</dbReference>
<evidence type="ECO:0000256" key="5">
    <source>
        <dbReference type="ARBA" id="ARBA00023235"/>
    </source>
</evidence>
<keyword evidence="4" id="KW-0324">Glycolysis</keyword>
<dbReference type="GO" id="GO:0006096">
    <property type="term" value="P:glycolytic process"/>
    <property type="evidence" value="ECO:0007669"/>
    <property type="project" value="UniProtKB-KW"/>
</dbReference>
<dbReference type="CDD" id="cd07067">
    <property type="entry name" value="HP_PGM_like"/>
    <property type="match status" value="1"/>
</dbReference>
<evidence type="ECO:0000256" key="4">
    <source>
        <dbReference type="ARBA" id="ARBA00023152"/>
    </source>
</evidence>
<reference evidence="6" key="1">
    <citation type="submission" date="2020-05" db="EMBL/GenBank/DDBJ databases">
        <authorList>
            <person name="Chiriac C."/>
            <person name="Salcher M."/>
            <person name="Ghai R."/>
            <person name="Kavagutti S V."/>
        </authorList>
    </citation>
    <scope>NUCLEOTIDE SEQUENCE</scope>
</reference>
<dbReference type="PIRSF" id="PIRSF000709">
    <property type="entry name" value="6PFK_2-Ptase"/>
    <property type="match status" value="1"/>
</dbReference>
<dbReference type="PROSITE" id="PS00175">
    <property type="entry name" value="PG_MUTASE"/>
    <property type="match status" value="1"/>
</dbReference>
<sequence length="258" mass="28617">MGQTGTMTSTLVLLRHGQSTWNLENLFTGWYDADLTDQGRAEATAAGPAMAAAGVAPTVLHTSMQTRAIRTANLALDAMDRLWVPVRRSWRLNERHYGTLQGMDKKETTEKYGKDQVFEWRRSYDIPPPKLELDDPRHPRFDERYASLPADVLPASECLADVVERMLPYWYDDIVPDLHAGHTVLVVAHGNSLRALIKHLDSISDADIADVNLPTGVPLRFELDDAMVPTKRLALTDRYLGDAEAAKAAAEAVARQAG</sequence>
<dbReference type="InterPro" id="IPR001345">
    <property type="entry name" value="PG/BPGM_mutase_AS"/>
</dbReference>
<keyword evidence="5" id="KW-0413">Isomerase</keyword>
<dbReference type="HAMAP" id="MF_01039">
    <property type="entry name" value="PGAM_GpmA"/>
    <property type="match status" value="1"/>
</dbReference>
<dbReference type="EMBL" id="CAFAAM010000109">
    <property type="protein sequence ID" value="CAB4806600.1"/>
    <property type="molecule type" value="Genomic_DNA"/>
</dbReference>
<accession>A0A6J6YB40</accession>
<dbReference type="InterPro" id="IPR013078">
    <property type="entry name" value="His_Pase_superF_clade-1"/>
</dbReference>
<dbReference type="AlphaFoldDB" id="A0A6J6YB40"/>
<evidence type="ECO:0000256" key="2">
    <source>
        <dbReference type="ARBA" id="ARBA00006717"/>
    </source>
</evidence>
<dbReference type="SUPFAM" id="SSF53254">
    <property type="entry name" value="Phosphoglycerate mutase-like"/>
    <property type="match status" value="1"/>
</dbReference>
<comment type="similarity">
    <text evidence="2">Belongs to the phosphoglycerate mutase family. BPG-dependent PGAM subfamily.</text>
</comment>
<proteinExistence type="inferred from homology"/>
<evidence type="ECO:0000313" key="6">
    <source>
        <dbReference type="EMBL" id="CAB4806600.1"/>
    </source>
</evidence>
<dbReference type="InterPro" id="IPR029033">
    <property type="entry name" value="His_PPase_superfam"/>
</dbReference>
<dbReference type="FunFam" id="3.40.50.1240:FF:000003">
    <property type="entry name" value="2,3-bisphosphoglycerate-dependent phosphoglycerate mutase"/>
    <property type="match status" value="1"/>
</dbReference>